<keyword evidence="4" id="KW-1185">Reference proteome</keyword>
<dbReference type="SUPFAM" id="SSF51261">
    <property type="entry name" value="Duplicated hybrid motif"/>
    <property type="match status" value="1"/>
</dbReference>
<reference evidence="3 4" key="1">
    <citation type="submission" date="2017-11" db="EMBL/GenBank/DDBJ databases">
        <title>Draft genome of actinobacteria isolated from guarana (Paullinia cupana (Mart.) Ducke.</title>
        <authorList>
            <person name="Siqueira K.A."/>
            <person name="Liotti R.G."/>
            <person name="Mendes T.A.O."/>
            <person name="Soares M.A."/>
        </authorList>
    </citation>
    <scope>NUCLEOTIDE SEQUENCE [LARGE SCALE GENOMIC DNA]</scope>
    <source>
        <strain evidence="3 4">193</strain>
    </source>
</reference>
<dbReference type="CDD" id="cd12797">
    <property type="entry name" value="M23_peptidase"/>
    <property type="match status" value="1"/>
</dbReference>
<dbReference type="PANTHER" id="PTHR21666">
    <property type="entry name" value="PEPTIDASE-RELATED"/>
    <property type="match status" value="1"/>
</dbReference>
<organism evidence="3 4">
    <name type="scientific">Streptomyces shenzhenensis</name>
    <dbReference type="NCBI Taxonomy" id="943815"/>
    <lineage>
        <taxon>Bacteria</taxon>
        <taxon>Bacillati</taxon>
        <taxon>Actinomycetota</taxon>
        <taxon>Actinomycetes</taxon>
        <taxon>Kitasatosporales</taxon>
        <taxon>Streptomycetaceae</taxon>
        <taxon>Streptomyces</taxon>
    </lineage>
</organism>
<keyword evidence="1" id="KW-1133">Transmembrane helix</keyword>
<dbReference type="GO" id="GO:0004222">
    <property type="term" value="F:metalloendopeptidase activity"/>
    <property type="evidence" value="ECO:0007669"/>
    <property type="project" value="TreeGrafter"/>
</dbReference>
<sequence length="278" mass="29687">MVLCRAHGAVFVGGALCVVVNRQGLGPLWFTGVALLVAGLVMRWSLWRAQRPPLGRVPVRVGVPVAGRWQALNGPAAKVPSHTHIYAQSYAIDLIHRPPAAEAGAAAPEFASVWPLARRPERYPAFGRPVTAPGDGRVVTVVGRHRDHLSRSSLPGFAYLYLEGFVRSLGRPGHLLGNHVVLDLGDEVYACFAHLRRGSLRVSVGDRVSAGQQLAECGNSGNSSEPHLHFQLMDGPDPVTARGVPFEWGYVDDDGGVRVGVPGDSACFVPVPAPESAR</sequence>
<evidence type="ECO:0000259" key="2">
    <source>
        <dbReference type="Pfam" id="PF01551"/>
    </source>
</evidence>
<gene>
    <name evidence="3" type="ORF">CTZ28_30510</name>
</gene>
<dbReference type="PANTHER" id="PTHR21666:SF270">
    <property type="entry name" value="MUREIN HYDROLASE ACTIVATOR ENVC"/>
    <property type="match status" value="1"/>
</dbReference>
<dbReference type="Pfam" id="PF01551">
    <property type="entry name" value="Peptidase_M23"/>
    <property type="match status" value="1"/>
</dbReference>
<keyword evidence="1" id="KW-0472">Membrane</keyword>
<proteinExistence type="predicted"/>
<evidence type="ECO:0000313" key="3">
    <source>
        <dbReference type="EMBL" id="RMB82176.1"/>
    </source>
</evidence>
<dbReference type="InterPro" id="IPR050570">
    <property type="entry name" value="Cell_wall_metabolism_enzyme"/>
</dbReference>
<dbReference type="AlphaFoldDB" id="A0A3M0IJP3"/>
<comment type="caution">
    <text evidence="3">The sequence shown here is derived from an EMBL/GenBank/DDBJ whole genome shotgun (WGS) entry which is preliminary data.</text>
</comment>
<dbReference type="Gene3D" id="2.70.70.10">
    <property type="entry name" value="Glucose Permease (Domain IIA)"/>
    <property type="match status" value="1"/>
</dbReference>
<name>A0A3M0IJP3_9ACTN</name>
<dbReference type="OrthoDB" id="9809488at2"/>
<accession>A0A3M0IJP3</accession>
<feature type="transmembrane region" description="Helical" evidence="1">
    <location>
        <begin position="27"/>
        <end position="46"/>
    </location>
</feature>
<dbReference type="RefSeq" id="WP_121892981.1">
    <property type="nucleotide sequence ID" value="NZ_PENI01000024.1"/>
</dbReference>
<evidence type="ECO:0000313" key="4">
    <source>
        <dbReference type="Proteomes" id="UP000270471"/>
    </source>
</evidence>
<protein>
    <submittedName>
        <fullName evidence="3">Peptidase M23</fullName>
    </submittedName>
</protein>
<keyword evidence="1" id="KW-0812">Transmembrane</keyword>
<feature type="domain" description="M23ase beta-sheet core" evidence="2">
    <location>
        <begin position="163"/>
        <end position="238"/>
    </location>
</feature>
<evidence type="ECO:0000256" key="1">
    <source>
        <dbReference type="SAM" id="Phobius"/>
    </source>
</evidence>
<dbReference type="Proteomes" id="UP000270471">
    <property type="component" value="Unassembled WGS sequence"/>
</dbReference>
<dbReference type="InterPro" id="IPR011055">
    <property type="entry name" value="Dup_hybrid_motif"/>
</dbReference>
<dbReference type="EMBL" id="PENI01000024">
    <property type="protein sequence ID" value="RMB82176.1"/>
    <property type="molecule type" value="Genomic_DNA"/>
</dbReference>
<dbReference type="InterPro" id="IPR016047">
    <property type="entry name" value="M23ase_b-sheet_dom"/>
</dbReference>